<dbReference type="EMBL" id="LC205736">
    <property type="protein sequence ID" value="BAZ95794.1"/>
    <property type="molecule type" value="Genomic_DNA"/>
</dbReference>
<evidence type="ECO:0008006" key="2">
    <source>
        <dbReference type="Google" id="ProtNLM"/>
    </source>
</evidence>
<keyword evidence="1" id="KW-0614">Plasmid</keyword>
<name>A0A218PFU9_9LACT</name>
<proteinExistence type="predicted"/>
<dbReference type="RefSeq" id="WP_176455510.1">
    <property type="nucleotide sequence ID" value="NZ_LC205736.1"/>
</dbReference>
<reference evidence="1" key="1">
    <citation type="journal article" date="2017" name="Fish Pathol.">
        <title>A Novel Plasmid Carrying Capsule Gene Cluster Found in Lactococcus garvieae Isolated from Filefish.</title>
        <authorList>
            <person name="Kanai K."/>
            <person name="Tsujikura M."/>
            <person name="Shutou K."/>
            <person name="Honma T."/>
            <person name="Matsumoto F."/>
            <person name="Suga K."/>
            <person name="Takagi S."/>
            <person name="Fukuda Y."/>
            <person name="Sugihara Y."/>
        </authorList>
    </citation>
    <scope>NUCLEOTIDE SEQUENCE</scope>
    <source>
        <strain evidence="1">BSLG13015</strain>
        <plasmid evidence="1">pBSLG13015</plasmid>
    </source>
</reference>
<organism evidence="1">
    <name type="scientific">Lactococcus garvieae</name>
    <dbReference type="NCBI Taxonomy" id="1363"/>
    <lineage>
        <taxon>Bacteria</taxon>
        <taxon>Bacillati</taxon>
        <taxon>Bacillota</taxon>
        <taxon>Bacilli</taxon>
        <taxon>Lactobacillales</taxon>
        <taxon>Streptococcaceae</taxon>
        <taxon>Lactococcus</taxon>
    </lineage>
</organism>
<sequence>MSNQLENLISKKDEIQKKIERENLILKKSKYLESTKERKARTRKLIQKGALLDKYFEIENLSIDETEDFLKIFSNYIKENKPDKYKKN</sequence>
<accession>A0A218PFU9</accession>
<geneLocation type="plasmid" evidence="1">
    <name>pBSLG13015</name>
</geneLocation>
<dbReference type="AlphaFoldDB" id="A0A218PFU9"/>
<evidence type="ECO:0000313" key="1">
    <source>
        <dbReference type="EMBL" id="BAZ95794.1"/>
    </source>
</evidence>
<protein>
    <recommendedName>
        <fullName evidence="2">DUF3847 domain-containing protein</fullName>
    </recommendedName>
</protein>